<comment type="caution">
    <text evidence="9">The sequence shown here is derived from an EMBL/GenBank/DDBJ whole genome shotgun (WGS) entry which is preliminary data.</text>
</comment>
<feature type="transmembrane region" description="Helical" evidence="7">
    <location>
        <begin position="463"/>
        <end position="484"/>
    </location>
</feature>
<proteinExistence type="predicted"/>
<evidence type="ECO:0000259" key="8">
    <source>
        <dbReference type="PROSITE" id="PS50928"/>
    </source>
</evidence>
<dbReference type="CDD" id="cd06261">
    <property type="entry name" value="TM_PBP2"/>
    <property type="match status" value="1"/>
</dbReference>
<name>A0A0F5VC74_9GAMM</name>
<dbReference type="Proteomes" id="UP000033633">
    <property type="component" value="Unassembled WGS sequence"/>
</dbReference>
<feature type="transmembrane region" description="Helical" evidence="7">
    <location>
        <begin position="245"/>
        <end position="274"/>
    </location>
</feature>
<feature type="domain" description="ABC transmembrane type-1" evidence="8">
    <location>
        <begin position="54"/>
        <end position="267"/>
    </location>
</feature>
<organism evidence="9 10">
    <name type="scientific">Photobacterium halotolerans</name>
    <dbReference type="NCBI Taxonomy" id="265726"/>
    <lineage>
        <taxon>Bacteria</taxon>
        <taxon>Pseudomonadati</taxon>
        <taxon>Pseudomonadota</taxon>
        <taxon>Gammaproteobacteria</taxon>
        <taxon>Vibrionales</taxon>
        <taxon>Vibrionaceae</taxon>
        <taxon>Photobacterium</taxon>
    </lineage>
</organism>
<dbReference type="PROSITE" id="PS50928">
    <property type="entry name" value="ABC_TM1"/>
    <property type="match status" value="2"/>
</dbReference>
<feature type="transmembrane region" description="Helical" evidence="7">
    <location>
        <begin position="295"/>
        <end position="317"/>
    </location>
</feature>
<sequence>MLYLMFIATLLICCLPLLPGLLGILLPALSWLPFAGLTHPGPQAFYQALAWPGLSASVLLTLSTGVVSTVLALAFTFLILQRYWGSHRWQQIESWLSPMLAIPHVAFAIGFAFTFSSTGIIARLIATFGGDPGQLSLLQDPYGIGLTLALAIKETPFLLLMSISVLQQLNVGRLLAAGNGLGYNRASTWLNVILPQWLPRMRLPIYAVLAYGISVVDMAMILGPTRPPTFAVLVWQWFNEPDVALLPRAAVGAFMLLMLGLCLLAVFRALEWLILRGFQGWQYAGHRKQRLPGRYFHWPLIAVPLLVTPVLMLWSVALRWRFPDLLPSRFSVQFWQQETAVFTELASTSLMLAGISTAIALCLAIGCLEYRDKTGTGIPGWLLAMPMVLPQVSLLFGIQITTYMIPGQHHLLWVIWSHVLFVFPYLYLALDGPWRSFDRRYTQTANSLGLSELQAWWRVKRPMLMPAICLALAVGASVSLAQYLPTLSLGAGRVSTLTTEAVALASGQDRRVSAIYGLLQGLVPFILFALATFASRYYQSKMTSGNYTRNAKANVLVSQKPHYK</sequence>
<dbReference type="RefSeq" id="WP_046220711.1">
    <property type="nucleotide sequence ID" value="NZ_JWYV01000008.1"/>
</dbReference>
<feature type="transmembrane region" description="Helical" evidence="7">
    <location>
        <begin position="54"/>
        <end position="80"/>
    </location>
</feature>
<keyword evidence="6 7" id="KW-0472">Membrane</keyword>
<dbReference type="EMBL" id="JWYV01000008">
    <property type="protein sequence ID" value="KKC99775.1"/>
    <property type="molecule type" value="Genomic_DNA"/>
</dbReference>
<keyword evidence="2" id="KW-0813">Transport</keyword>
<feature type="transmembrane region" description="Helical" evidence="7">
    <location>
        <begin position="380"/>
        <end position="405"/>
    </location>
</feature>
<evidence type="ECO:0000256" key="5">
    <source>
        <dbReference type="ARBA" id="ARBA00022989"/>
    </source>
</evidence>
<dbReference type="OrthoDB" id="7852521at2"/>
<feature type="transmembrane region" description="Helical" evidence="7">
    <location>
        <begin position="203"/>
        <end position="225"/>
    </location>
</feature>
<dbReference type="STRING" id="265726.KY46_11160"/>
<evidence type="ECO:0000313" key="10">
    <source>
        <dbReference type="Proteomes" id="UP000033633"/>
    </source>
</evidence>
<dbReference type="PATRIC" id="fig|265726.11.peg.4385"/>
<keyword evidence="3" id="KW-1003">Cell membrane</keyword>
<feature type="transmembrane region" description="Helical" evidence="7">
    <location>
        <begin position="411"/>
        <end position="430"/>
    </location>
</feature>
<keyword evidence="4 7" id="KW-0812">Transmembrane</keyword>
<dbReference type="SUPFAM" id="SSF161098">
    <property type="entry name" value="MetI-like"/>
    <property type="match status" value="2"/>
</dbReference>
<keyword evidence="5 7" id="KW-1133">Transmembrane helix</keyword>
<evidence type="ECO:0000313" key="9">
    <source>
        <dbReference type="EMBL" id="KKC99775.1"/>
    </source>
</evidence>
<evidence type="ECO:0000256" key="7">
    <source>
        <dbReference type="SAM" id="Phobius"/>
    </source>
</evidence>
<dbReference type="GO" id="GO:0055085">
    <property type="term" value="P:transmembrane transport"/>
    <property type="evidence" value="ECO:0007669"/>
    <property type="project" value="InterPro"/>
</dbReference>
<comment type="subcellular location">
    <subcellularLocation>
        <location evidence="1">Cell membrane</location>
        <topology evidence="1">Multi-pass membrane protein</topology>
    </subcellularLocation>
</comment>
<dbReference type="Gene3D" id="1.10.3720.10">
    <property type="entry name" value="MetI-like"/>
    <property type="match status" value="2"/>
</dbReference>
<dbReference type="PANTHER" id="PTHR30183:SF6">
    <property type="entry name" value="INNER MEMBRANE ABC TRANSPORTER PERMEASE PROTEIN YNJC"/>
    <property type="match status" value="1"/>
</dbReference>
<evidence type="ECO:0000256" key="6">
    <source>
        <dbReference type="ARBA" id="ARBA00023136"/>
    </source>
</evidence>
<dbReference type="AlphaFoldDB" id="A0A0F5VC74"/>
<accession>A0A0F5VC74</accession>
<dbReference type="PANTHER" id="PTHR30183">
    <property type="entry name" value="MOLYBDENUM TRANSPORT SYSTEM PERMEASE PROTEIN MODB"/>
    <property type="match status" value="1"/>
</dbReference>
<keyword evidence="10" id="KW-1185">Reference proteome</keyword>
<dbReference type="InterPro" id="IPR000515">
    <property type="entry name" value="MetI-like"/>
</dbReference>
<dbReference type="GO" id="GO:0005886">
    <property type="term" value="C:plasma membrane"/>
    <property type="evidence" value="ECO:0007669"/>
    <property type="project" value="UniProtKB-SubCell"/>
</dbReference>
<evidence type="ECO:0000256" key="1">
    <source>
        <dbReference type="ARBA" id="ARBA00004651"/>
    </source>
</evidence>
<evidence type="ECO:0000256" key="4">
    <source>
        <dbReference type="ARBA" id="ARBA00022692"/>
    </source>
</evidence>
<feature type="transmembrane region" description="Helical" evidence="7">
    <location>
        <begin position="101"/>
        <end position="122"/>
    </location>
</feature>
<gene>
    <name evidence="9" type="ORF">KY46_11160</name>
</gene>
<evidence type="ECO:0000256" key="3">
    <source>
        <dbReference type="ARBA" id="ARBA00022475"/>
    </source>
</evidence>
<evidence type="ECO:0000256" key="2">
    <source>
        <dbReference type="ARBA" id="ARBA00022448"/>
    </source>
</evidence>
<protein>
    <submittedName>
        <fullName evidence="9">Thiamine ABC transporter permease</fullName>
    </submittedName>
</protein>
<reference evidence="9 10" key="1">
    <citation type="submission" date="2014-12" db="EMBL/GenBank/DDBJ databases">
        <title>Mercury Reductase activity and rhizosphere competence traits in the genome of root associated Photobacterium halotolerans MELD1.</title>
        <authorList>
            <person name="Mathew D.C."/>
            <person name="Huang C.-C."/>
        </authorList>
    </citation>
    <scope>NUCLEOTIDE SEQUENCE [LARGE SCALE GENOMIC DNA]</scope>
    <source>
        <strain evidence="9 10">MELD1</strain>
    </source>
</reference>
<feature type="domain" description="ABC transmembrane type-1" evidence="8">
    <location>
        <begin position="346"/>
        <end position="531"/>
    </location>
</feature>
<dbReference type="InterPro" id="IPR035906">
    <property type="entry name" value="MetI-like_sf"/>
</dbReference>
<feature type="transmembrane region" description="Helical" evidence="7">
    <location>
        <begin position="142"/>
        <end position="166"/>
    </location>
</feature>
<feature type="transmembrane region" description="Helical" evidence="7">
    <location>
        <begin position="514"/>
        <end position="534"/>
    </location>
</feature>
<feature type="transmembrane region" description="Helical" evidence="7">
    <location>
        <begin position="350"/>
        <end position="368"/>
    </location>
</feature>